<evidence type="ECO:0000259" key="3">
    <source>
        <dbReference type="PROSITE" id="PS51677"/>
    </source>
</evidence>
<evidence type="ECO:0000256" key="2">
    <source>
        <dbReference type="ARBA" id="ARBA00022729"/>
    </source>
</evidence>
<keyword evidence="2" id="KW-0732">Signal</keyword>
<evidence type="ECO:0000256" key="1">
    <source>
        <dbReference type="ARBA" id="ARBA00004613"/>
    </source>
</evidence>
<protein>
    <submittedName>
        <fullName evidence="4">Polysaccharide deacetylase</fullName>
    </submittedName>
</protein>
<dbReference type="PROSITE" id="PS51677">
    <property type="entry name" value="NODB"/>
    <property type="match status" value="1"/>
</dbReference>
<dbReference type="SUPFAM" id="SSF88713">
    <property type="entry name" value="Glycoside hydrolase/deacetylase"/>
    <property type="match status" value="1"/>
</dbReference>
<dbReference type="GO" id="GO:0016810">
    <property type="term" value="F:hydrolase activity, acting on carbon-nitrogen (but not peptide) bonds"/>
    <property type="evidence" value="ECO:0007669"/>
    <property type="project" value="InterPro"/>
</dbReference>
<dbReference type="OrthoDB" id="9778320at2"/>
<dbReference type="Proteomes" id="UP000237056">
    <property type="component" value="Unassembled WGS sequence"/>
</dbReference>
<dbReference type="Pfam" id="PF01522">
    <property type="entry name" value="Polysacc_deac_1"/>
    <property type="match status" value="1"/>
</dbReference>
<dbReference type="AlphaFoldDB" id="A0A2S4N8C2"/>
<dbReference type="GO" id="GO:0005576">
    <property type="term" value="C:extracellular region"/>
    <property type="evidence" value="ECO:0007669"/>
    <property type="project" value="UniProtKB-SubCell"/>
</dbReference>
<dbReference type="EMBL" id="PQNY01000006">
    <property type="protein sequence ID" value="POS01952.1"/>
    <property type="molecule type" value="Genomic_DNA"/>
</dbReference>
<reference evidence="4 5" key="1">
    <citation type="submission" date="2018-01" db="EMBL/GenBank/DDBJ databases">
        <title>Genomic Encyclopedia of Type Strains, Phase I: the one thousand microbial genomes (KMG-I) project.</title>
        <authorList>
            <person name="Goeker M."/>
        </authorList>
    </citation>
    <scope>NUCLEOTIDE SEQUENCE [LARGE SCALE GENOMIC DNA]</scope>
    <source>
        <strain evidence="4 5">DSM 17960</strain>
    </source>
</reference>
<dbReference type="PANTHER" id="PTHR34216:SF3">
    <property type="entry name" value="POLY-BETA-1,6-N-ACETYL-D-GLUCOSAMINE N-DEACETYLASE"/>
    <property type="match status" value="1"/>
</dbReference>
<dbReference type="Gene3D" id="3.20.20.370">
    <property type="entry name" value="Glycoside hydrolase/deacetylase"/>
    <property type="match status" value="1"/>
</dbReference>
<dbReference type="InterPro" id="IPR011330">
    <property type="entry name" value="Glyco_hydro/deAcase_b/a-brl"/>
</dbReference>
<sequence length="241" mass="28236">MAKLPVLMYHNFTLDVTKSNGLTISAEKFERQLNYLTKNNYQFLWSSDLESLQKICRKSVVITFDDVTQNQMDIALPLLKKYQAKATFFVPFAYLGATDLWNKGKDYQNQKIMTAEQLQSLDANLIQLAHHSYQHCKYSEMSEQEIHDDFENASKVILHHNINIFPALAYPYGNYPKKDTHAKSIFFKTLEKQGIKIAFRIGNRLNETPKNTSQYEWQRIDVKGEFSLLKFKWLLKFGKLF</sequence>
<evidence type="ECO:0000313" key="5">
    <source>
        <dbReference type="Proteomes" id="UP000237056"/>
    </source>
</evidence>
<dbReference type="InterPro" id="IPR002509">
    <property type="entry name" value="NODB_dom"/>
</dbReference>
<comment type="subcellular location">
    <subcellularLocation>
        <location evidence="1">Secreted</location>
    </subcellularLocation>
</comment>
<dbReference type="RefSeq" id="WP_103725728.1">
    <property type="nucleotide sequence ID" value="NZ_PQNY01000006.1"/>
</dbReference>
<feature type="domain" description="NodB homology" evidence="3">
    <location>
        <begin position="58"/>
        <end position="241"/>
    </location>
</feature>
<keyword evidence="5" id="KW-1185">Reference proteome</keyword>
<dbReference type="PANTHER" id="PTHR34216">
    <property type="match status" value="1"/>
</dbReference>
<proteinExistence type="predicted"/>
<gene>
    <name evidence="4" type="ORF">Q361_10614</name>
</gene>
<dbReference type="InterPro" id="IPR051398">
    <property type="entry name" value="Polysacch_Deacetylase"/>
</dbReference>
<accession>A0A2S4N8C2</accession>
<dbReference type="CDD" id="cd10918">
    <property type="entry name" value="CE4_NodB_like_5s_6s"/>
    <property type="match status" value="1"/>
</dbReference>
<organism evidence="4 5">
    <name type="scientific">Flavobacterium croceum DSM 17960</name>
    <dbReference type="NCBI Taxonomy" id="1121886"/>
    <lineage>
        <taxon>Bacteria</taxon>
        <taxon>Pseudomonadati</taxon>
        <taxon>Bacteroidota</taxon>
        <taxon>Flavobacteriia</taxon>
        <taxon>Flavobacteriales</taxon>
        <taxon>Flavobacteriaceae</taxon>
        <taxon>Flavobacterium</taxon>
    </lineage>
</organism>
<dbReference type="GO" id="GO:0005975">
    <property type="term" value="P:carbohydrate metabolic process"/>
    <property type="evidence" value="ECO:0007669"/>
    <property type="project" value="InterPro"/>
</dbReference>
<name>A0A2S4N8C2_9FLAO</name>
<evidence type="ECO:0000313" key="4">
    <source>
        <dbReference type="EMBL" id="POS01952.1"/>
    </source>
</evidence>
<comment type="caution">
    <text evidence="4">The sequence shown here is derived from an EMBL/GenBank/DDBJ whole genome shotgun (WGS) entry which is preliminary data.</text>
</comment>